<dbReference type="AlphaFoldDB" id="A0A371I4W2"/>
<gene>
    <name evidence="2" type="ORF">CR513_05447</name>
</gene>
<dbReference type="InterPro" id="IPR021109">
    <property type="entry name" value="Peptidase_aspartic_dom_sf"/>
</dbReference>
<dbReference type="Gene3D" id="3.10.10.10">
    <property type="entry name" value="HIV Type 1 Reverse Transcriptase, subunit A, domain 1"/>
    <property type="match status" value="1"/>
</dbReference>
<dbReference type="PANTHER" id="PTHR33067">
    <property type="entry name" value="RNA-DIRECTED DNA POLYMERASE-RELATED"/>
    <property type="match status" value="1"/>
</dbReference>
<evidence type="ECO:0000313" key="2">
    <source>
        <dbReference type="EMBL" id="RDY10087.1"/>
    </source>
</evidence>
<sequence>MFYKVEINIPLLDTIKQIPKLHYRAQSLPKKCRDPKIFSVPCTIGKCTFANAMLDLGASINVMPTSIYKSLNFSDLEPTGMTYMNELIFPTDFYVLDMEDETSGKGSTLILGKPFLMTAITKIDVHVGTFSMEFDDTLVQFNIFEAMKHPTEDHSLFGIDLIDELVEEYFQLDSHNEDIDNFAKRTDSIGCLGPISEEEADYANIKEIGQPDPKASQDNSSSPPPPMELNSLPKHLKYAYLDTKQQLPAIIANNLHQEQEDKLLKHKKAIGWTLFDLLEINPSICMQRILIEEAAKPTRKQQRKMNLTILDVVKKEVTKLLAVRIIYPISDIQWVSLIQVVPKKSG</sequence>
<dbReference type="EMBL" id="QJKJ01000913">
    <property type="protein sequence ID" value="RDY10087.1"/>
    <property type="molecule type" value="Genomic_DNA"/>
</dbReference>
<dbReference type="SUPFAM" id="SSF56672">
    <property type="entry name" value="DNA/RNA polymerases"/>
    <property type="match status" value="1"/>
</dbReference>
<dbReference type="Gene3D" id="2.40.70.10">
    <property type="entry name" value="Acid Proteases"/>
    <property type="match status" value="1"/>
</dbReference>
<accession>A0A371I4W2</accession>
<comment type="caution">
    <text evidence="2">The sequence shown here is derived from an EMBL/GenBank/DDBJ whole genome shotgun (WGS) entry which is preliminary data.</text>
</comment>
<proteinExistence type="predicted"/>
<dbReference type="Proteomes" id="UP000257109">
    <property type="component" value="Unassembled WGS sequence"/>
</dbReference>
<name>A0A371I4W2_MUCPR</name>
<feature type="non-terminal residue" evidence="2">
    <location>
        <position position="1"/>
    </location>
</feature>
<evidence type="ECO:0000313" key="3">
    <source>
        <dbReference type="Proteomes" id="UP000257109"/>
    </source>
</evidence>
<feature type="region of interest" description="Disordered" evidence="1">
    <location>
        <begin position="209"/>
        <end position="229"/>
    </location>
</feature>
<dbReference type="PANTHER" id="PTHR33067:SF15">
    <property type="entry name" value="RNA-DIRECTED DNA POLYMERASE"/>
    <property type="match status" value="1"/>
</dbReference>
<keyword evidence="3" id="KW-1185">Reference proteome</keyword>
<reference evidence="2" key="1">
    <citation type="submission" date="2018-05" db="EMBL/GenBank/DDBJ databases">
        <title>Draft genome of Mucuna pruriens seed.</title>
        <authorList>
            <person name="Nnadi N.E."/>
            <person name="Vos R."/>
            <person name="Hasami M.H."/>
            <person name="Devisetty U.K."/>
            <person name="Aguiy J.C."/>
        </authorList>
    </citation>
    <scope>NUCLEOTIDE SEQUENCE [LARGE SCALE GENOMIC DNA]</scope>
    <source>
        <strain evidence="2">JCA_2017</strain>
    </source>
</reference>
<evidence type="ECO:0000256" key="1">
    <source>
        <dbReference type="SAM" id="MobiDB-lite"/>
    </source>
</evidence>
<protein>
    <submittedName>
        <fullName evidence="2">Uncharacterized protein</fullName>
    </submittedName>
</protein>
<dbReference type="InterPro" id="IPR043502">
    <property type="entry name" value="DNA/RNA_pol_sf"/>
</dbReference>
<organism evidence="2 3">
    <name type="scientific">Mucuna pruriens</name>
    <name type="common">Velvet bean</name>
    <name type="synonym">Dolichos pruriens</name>
    <dbReference type="NCBI Taxonomy" id="157652"/>
    <lineage>
        <taxon>Eukaryota</taxon>
        <taxon>Viridiplantae</taxon>
        <taxon>Streptophyta</taxon>
        <taxon>Embryophyta</taxon>
        <taxon>Tracheophyta</taxon>
        <taxon>Spermatophyta</taxon>
        <taxon>Magnoliopsida</taxon>
        <taxon>eudicotyledons</taxon>
        <taxon>Gunneridae</taxon>
        <taxon>Pentapetalae</taxon>
        <taxon>rosids</taxon>
        <taxon>fabids</taxon>
        <taxon>Fabales</taxon>
        <taxon>Fabaceae</taxon>
        <taxon>Papilionoideae</taxon>
        <taxon>50 kb inversion clade</taxon>
        <taxon>NPAAA clade</taxon>
        <taxon>indigoferoid/millettioid clade</taxon>
        <taxon>Phaseoleae</taxon>
        <taxon>Mucuna</taxon>
    </lineage>
</organism>